<keyword evidence="2" id="KW-0963">Cytoplasm</keyword>
<dbReference type="SUPFAM" id="SSF50978">
    <property type="entry name" value="WD40 repeat-like"/>
    <property type="match status" value="2"/>
</dbReference>
<dbReference type="InterPro" id="IPR015943">
    <property type="entry name" value="WD40/YVTN_repeat-like_dom_sf"/>
</dbReference>
<dbReference type="EMBL" id="JAKNSF020000006">
    <property type="protein sequence ID" value="KAK7738098.1"/>
    <property type="molecule type" value="Genomic_DNA"/>
</dbReference>
<protein>
    <submittedName>
        <fullName evidence="9">WD repeat-containing protein 6</fullName>
    </submittedName>
</protein>
<comment type="subcellular location">
    <subcellularLocation>
        <location evidence="1">Cytoplasm</location>
    </subcellularLocation>
</comment>
<dbReference type="InterPro" id="IPR019775">
    <property type="entry name" value="WD40_repeat_CS"/>
</dbReference>
<feature type="repeat" description="WD" evidence="7">
    <location>
        <begin position="244"/>
        <end position="288"/>
    </location>
</feature>
<evidence type="ECO:0000256" key="1">
    <source>
        <dbReference type="ARBA" id="ARBA00004496"/>
    </source>
</evidence>
<evidence type="ECO:0000313" key="10">
    <source>
        <dbReference type="Proteomes" id="UP001430848"/>
    </source>
</evidence>
<organism evidence="9 10">
    <name type="scientific">Diaporthe eres</name>
    <name type="common">Phomopsis oblonga</name>
    <dbReference type="NCBI Taxonomy" id="83184"/>
    <lineage>
        <taxon>Eukaryota</taxon>
        <taxon>Fungi</taxon>
        <taxon>Dikarya</taxon>
        <taxon>Ascomycota</taxon>
        <taxon>Pezizomycotina</taxon>
        <taxon>Sordariomycetes</taxon>
        <taxon>Sordariomycetidae</taxon>
        <taxon>Diaporthales</taxon>
        <taxon>Diaporthaceae</taxon>
        <taxon>Diaporthe</taxon>
        <taxon>Diaporthe eres species complex</taxon>
    </lineage>
</organism>
<dbReference type="InterPro" id="IPR001680">
    <property type="entry name" value="WD40_rpt"/>
</dbReference>
<evidence type="ECO:0000256" key="5">
    <source>
        <dbReference type="ARBA" id="ARBA00022737"/>
    </source>
</evidence>
<keyword evidence="4" id="KW-0819">tRNA processing</keyword>
<dbReference type="PROSITE" id="PS50294">
    <property type="entry name" value="WD_REPEATS_REGION"/>
    <property type="match status" value="2"/>
</dbReference>
<feature type="repeat" description="WD" evidence="7">
    <location>
        <begin position="829"/>
        <end position="863"/>
    </location>
</feature>
<name>A0ABR1PJC4_DIAER</name>
<keyword evidence="10" id="KW-1185">Reference proteome</keyword>
<dbReference type="InterPro" id="IPR011047">
    <property type="entry name" value="Quinoprotein_ADH-like_sf"/>
</dbReference>
<sequence length="1207" mass="129334">MNHHVPPRLQREHVHCPITALAFFRPSGAASSSSSSSSGPAYVLSGEDTHLKIYDAETQRLCASLRVFAAQPIQGISLSAAGEASSEDVLVWGGPLVTVLPASTLAGLVRDEVEDGGCCAREHHAVPDRQVLRAPDWIYHGAVSPHNPGLAAVMTAHNEVIPLLRTESPAGGSGCWRFGRLRSPPSRPILYSAQVRWTPRGEVLVAAGTVFGEIIVWKCRVADVCGGEEGEHLDDAAVEVLHVFTGHEGSIFGVDFSPEVVVDPRTREVSRLLVSCSDDRTIRVWNVSDSGPGRDKSQADRSFTEARETGFGENSSTTELEAMANHHSAKALAVAMGHVSRIWSVRFSPQSVTCSSEETVQSLALYSFGEDATAQKWRLEFDGTSGIKPSTEHNTVLTASLNHEATFHNHAGKHIWSSALYFPVPSSPGKELLATGGSDGKIQLIEESLARSRGDADSPILSSTPLADKKDLAARQPAQTGLAESEPLHMYGLPSEKSVVATTASGRILTGSLDASGVSWKEVSVPKPIRDDLRKYQTVRSAGPDVTLIGSPSGQLYIFGNDIIRPVMKLQRKIAEIFILPIEDFRGLRFCEAVPGQVPIIVTTMGSPEVRLMLLDPAIEDVILHEASMELEKGFIPTAAGICQDVLIFGSRIGALSLHRLDRSGGGFRQVAHASRPGSKDAVSGIVPLPAKPGMPCPYFLTTSRDGRYRIYETATQACGSDDAVYLHLRHEAIPPLGPIIESGFFTTTTADLGSKPQLILCGFRSREFVVWNETTQQELASVECGGGHRAFTYHVDRASPGRLSFIWTKASRTCVYSQDGVTKRSLKPGGHGREIKAAAAPAQGGFLATGGEDTNIRIWRVDGDVKGGRVGGKGAGLSCLAVVEKHTAGIQCLRWAGGNYLVSSSGGEELFVWRVAWLGHSAYEGIAVQCEGVYPDKTRDGDLRIMSFDVQLMDPVREAGDQVGEVLCLSLVLSNSTLKTYRYSRDEGFTLLAQGQYTGACLMQIRHLSVQPESDGRWDLHVLTASTDGHLALWTATGITSTIHETPTPAEYELVEAQRLHQSGIKAIDLRALPHNATPSTSSYAVFTGGDDNAIGHVRLDRAAGAGFRITSRSLVRGAHAAAITGLCVAGIEADGPAGSCRVRLCTASNDQRVRSWVAAVGDGGAVGKMSLVDDGYSAVADCGDLEQLDEGRFVVAGIGMELWTM</sequence>
<feature type="compositionally biased region" description="Basic and acidic residues" evidence="8">
    <location>
        <begin position="292"/>
        <end position="310"/>
    </location>
</feature>
<dbReference type="Proteomes" id="UP001430848">
    <property type="component" value="Unassembled WGS sequence"/>
</dbReference>
<dbReference type="InterPro" id="IPR036322">
    <property type="entry name" value="WD40_repeat_dom_sf"/>
</dbReference>
<feature type="region of interest" description="Disordered" evidence="8">
    <location>
        <begin position="453"/>
        <end position="487"/>
    </location>
</feature>
<evidence type="ECO:0000256" key="7">
    <source>
        <dbReference type="PROSITE-ProRule" id="PRU00221"/>
    </source>
</evidence>
<keyword evidence="3 7" id="KW-0853">WD repeat</keyword>
<dbReference type="PROSITE" id="PS00678">
    <property type="entry name" value="WD_REPEATS_1"/>
    <property type="match status" value="1"/>
</dbReference>
<dbReference type="PANTHER" id="PTHR14344">
    <property type="entry name" value="WD REPEAT PROTEIN"/>
    <property type="match status" value="1"/>
</dbReference>
<dbReference type="Gene3D" id="2.130.10.10">
    <property type="entry name" value="YVTN repeat-like/Quinoprotein amine dehydrogenase"/>
    <property type="match status" value="3"/>
</dbReference>
<evidence type="ECO:0000256" key="4">
    <source>
        <dbReference type="ARBA" id="ARBA00022694"/>
    </source>
</evidence>
<proteinExistence type="inferred from homology"/>
<comment type="caution">
    <text evidence="9">The sequence shown here is derived from an EMBL/GenBank/DDBJ whole genome shotgun (WGS) entry which is preliminary data.</text>
</comment>
<dbReference type="SMART" id="SM00320">
    <property type="entry name" value="WD40"/>
    <property type="match status" value="7"/>
</dbReference>
<reference evidence="9 10" key="1">
    <citation type="submission" date="2024-02" db="EMBL/GenBank/DDBJ databases">
        <title>De novo assembly and annotation of 12 fungi associated with fruit tree decline syndrome in Ontario, Canada.</title>
        <authorList>
            <person name="Sulman M."/>
            <person name="Ellouze W."/>
            <person name="Ilyukhin E."/>
        </authorList>
    </citation>
    <scope>NUCLEOTIDE SEQUENCE [LARGE SCALE GENOMIC DNA]</scope>
    <source>
        <strain evidence="9 10">M169</strain>
    </source>
</reference>
<evidence type="ECO:0000256" key="6">
    <source>
        <dbReference type="ARBA" id="ARBA00038255"/>
    </source>
</evidence>
<dbReference type="InterPro" id="IPR051973">
    <property type="entry name" value="tRNA_Anticodon_Mtase-Reg"/>
</dbReference>
<dbReference type="Pfam" id="PF00400">
    <property type="entry name" value="WD40"/>
    <property type="match status" value="2"/>
</dbReference>
<evidence type="ECO:0000256" key="3">
    <source>
        <dbReference type="ARBA" id="ARBA00022574"/>
    </source>
</evidence>
<evidence type="ECO:0000256" key="2">
    <source>
        <dbReference type="ARBA" id="ARBA00022490"/>
    </source>
</evidence>
<keyword evidence="5" id="KW-0677">Repeat</keyword>
<dbReference type="SUPFAM" id="SSF50998">
    <property type="entry name" value="Quinoprotein alcohol dehydrogenase-like"/>
    <property type="match status" value="1"/>
</dbReference>
<dbReference type="SUPFAM" id="SSF82171">
    <property type="entry name" value="DPP6 N-terminal domain-like"/>
    <property type="match status" value="1"/>
</dbReference>
<dbReference type="PROSITE" id="PS50082">
    <property type="entry name" value="WD_REPEATS_2"/>
    <property type="match status" value="2"/>
</dbReference>
<feature type="region of interest" description="Disordered" evidence="8">
    <location>
        <begin position="287"/>
        <end position="315"/>
    </location>
</feature>
<comment type="similarity">
    <text evidence="6">Belongs to the WD repeat WDR6 family.</text>
</comment>
<gene>
    <name evidence="9" type="primary">WDR6</name>
    <name evidence="9" type="ORF">SLS63_002431</name>
</gene>
<accession>A0ABR1PJC4</accession>
<dbReference type="PANTHER" id="PTHR14344:SF3">
    <property type="entry name" value="WD REPEAT-CONTAINING PROTEIN 6"/>
    <property type="match status" value="1"/>
</dbReference>
<evidence type="ECO:0000256" key="8">
    <source>
        <dbReference type="SAM" id="MobiDB-lite"/>
    </source>
</evidence>
<evidence type="ECO:0000313" key="9">
    <source>
        <dbReference type="EMBL" id="KAK7738098.1"/>
    </source>
</evidence>